<dbReference type="Pfam" id="PF00379">
    <property type="entry name" value="Chitin_bind_4"/>
    <property type="match status" value="1"/>
</dbReference>
<evidence type="ECO:0000256" key="2">
    <source>
        <dbReference type="PROSITE-ProRule" id="PRU00497"/>
    </source>
</evidence>
<gene>
    <name evidence="4" type="primary">LOC108562928</name>
</gene>
<dbReference type="PROSITE" id="PS00233">
    <property type="entry name" value="CHIT_BIND_RR_1"/>
    <property type="match status" value="1"/>
</dbReference>
<organism evidence="3 4">
    <name type="scientific">Nicrophorus vespilloides</name>
    <name type="common">Boreal carrion beetle</name>
    <dbReference type="NCBI Taxonomy" id="110193"/>
    <lineage>
        <taxon>Eukaryota</taxon>
        <taxon>Metazoa</taxon>
        <taxon>Ecdysozoa</taxon>
        <taxon>Arthropoda</taxon>
        <taxon>Hexapoda</taxon>
        <taxon>Insecta</taxon>
        <taxon>Pterygota</taxon>
        <taxon>Neoptera</taxon>
        <taxon>Endopterygota</taxon>
        <taxon>Coleoptera</taxon>
        <taxon>Polyphaga</taxon>
        <taxon>Staphyliniformia</taxon>
        <taxon>Silphidae</taxon>
        <taxon>Nicrophorinae</taxon>
        <taxon>Nicrophorus</taxon>
    </lineage>
</organism>
<proteinExistence type="predicted"/>
<name>A0ABM1MQS9_NICVS</name>
<dbReference type="Proteomes" id="UP000695000">
    <property type="component" value="Unplaced"/>
</dbReference>
<evidence type="ECO:0000313" key="4">
    <source>
        <dbReference type="RefSeq" id="XP_017776929.1"/>
    </source>
</evidence>
<dbReference type="GeneID" id="108562928"/>
<keyword evidence="1 2" id="KW-0193">Cuticle</keyword>
<sequence>MFAKLVLKPKFMNLDMVTIATSYSSLSGAPFAHYSPSPIAVTQDAVTGDVKNQHEERDGDVVKGYYTLVQPDGVTRTVHYTADSHNGFNAEVEYKGEPIVQKAVVTKTIVAAAPVYKAYHH</sequence>
<keyword evidence="3" id="KW-1185">Reference proteome</keyword>
<dbReference type="PANTHER" id="PTHR12236">
    <property type="entry name" value="STRUCTURAL CONTITUENT OF CUTICLE"/>
    <property type="match status" value="1"/>
</dbReference>
<dbReference type="RefSeq" id="XP_017776929.1">
    <property type="nucleotide sequence ID" value="XM_017921440.1"/>
</dbReference>
<dbReference type="InterPro" id="IPR031311">
    <property type="entry name" value="CHIT_BIND_RR_consensus"/>
</dbReference>
<dbReference type="InterPro" id="IPR000618">
    <property type="entry name" value="Insect_cuticle"/>
</dbReference>
<protein>
    <submittedName>
        <fullName evidence="4">Larval cuticle protein A2B-like</fullName>
    </submittedName>
</protein>
<evidence type="ECO:0000313" key="3">
    <source>
        <dbReference type="Proteomes" id="UP000695000"/>
    </source>
</evidence>
<dbReference type="InterPro" id="IPR051217">
    <property type="entry name" value="Insect_Cuticle_Struc_Prot"/>
</dbReference>
<reference evidence="4" key="1">
    <citation type="submission" date="2025-08" db="UniProtKB">
        <authorList>
            <consortium name="RefSeq"/>
        </authorList>
    </citation>
    <scope>IDENTIFICATION</scope>
    <source>
        <tissue evidence="4">Whole Larva</tissue>
    </source>
</reference>
<dbReference type="PROSITE" id="PS51155">
    <property type="entry name" value="CHIT_BIND_RR_2"/>
    <property type="match status" value="1"/>
</dbReference>
<dbReference type="PANTHER" id="PTHR12236:SF95">
    <property type="entry name" value="CUTICULAR PROTEIN 76BD, ISOFORM C-RELATED"/>
    <property type="match status" value="1"/>
</dbReference>
<evidence type="ECO:0000256" key="1">
    <source>
        <dbReference type="ARBA" id="ARBA00022460"/>
    </source>
</evidence>
<accession>A0ABM1MQS9</accession>